<feature type="region of interest" description="Disordered" evidence="1">
    <location>
        <begin position="40"/>
        <end position="96"/>
    </location>
</feature>
<evidence type="ECO:0000256" key="1">
    <source>
        <dbReference type="SAM" id="MobiDB-lite"/>
    </source>
</evidence>
<protein>
    <submittedName>
        <fullName evidence="2">Uncharacterized protein</fullName>
    </submittedName>
</protein>
<comment type="caution">
    <text evidence="2">The sequence shown here is derived from an EMBL/GenBank/DDBJ whole genome shotgun (WGS) entry which is preliminary data.</text>
</comment>
<dbReference type="EMBL" id="CM029045">
    <property type="protein sequence ID" value="KAG2600339.1"/>
    <property type="molecule type" value="Genomic_DNA"/>
</dbReference>
<gene>
    <name evidence="2" type="ORF">PVAP13_5KG468807</name>
</gene>
<evidence type="ECO:0000313" key="3">
    <source>
        <dbReference type="Proteomes" id="UP000823388"/>
    </source>
</evidence>
<reference evidence="2" key="1">
    <citation type="submission" date="2020-05" db="EMBL/GenBank/DDBJ databases">
        <title>WGS assembly of Panicum virgatum.</title>
        <authorList>
            <person name="Lovell J.T."/>
            <person name="Jenkins J."/>
            <person name="Shu S."/>
            <person name="Juenger T.E."/>
            <person name="Schmutz J."/>
        </authorList>
    </citation>
    <scope>NUCLEOTIDE SEQUENCE</scope>
    <source>
        <strain evidence="2">AP13</strain>
    </source>
</reference>
<keyword evidence="3" id="KW-1185">Reference proteome</keyword>
<sequence length="116" mass="12451">MRKELPAARRRRSGWAVVTREAWKRSIGSAATAATCEAGIRQGAASRRRKRDLLGAPTRPTATGPSGRRRNSGRGSICRRDHQAITSARASRRPPAPANIAGIVVLVCGSGTEPRR</sequence>
<name>A0A8T0SW78_PANVG</name>
<evidence type="ECO:0000313" key="2">
    <source>
        <dbReference type="EMBL" id="KAG2600339.1"/>
    </source>
</evidence>
<proteinExistence type="predicted"/>
<dbReference type="Proteomes" id="UP000823388">
    <property type="component" value="Chromosome 5K"/>
</dbReference>
<dbReference type="AlphaFoldDB" id="A0A8T0SW78"/>
<accession>A0A8T0SW78</accession>
<organism evidence="2 3">
    <name type="scientific">Panicum virgatum</name>
    <name type="common">Blackwell switchgrass</name>
    <dbReference type="NCBI Taxonomy" id="38727"/>
    <lineage>
        <taxon>Eukaryota</taxon>
        <taxon>Viridiplantae</taxon>
        <taxon>Streptophyta</taxon>
        <taxon>Embryophyta</taxon>
        <taxon>Tracheophyta</taxon>
        <taxon>Spermatophyta</taxon>
        <taxon>Magnoliopsida</taxon>
        <taxon>Liliopsida</taxon>
        <taxon>Poales</taxon>
        <taxon>Poaceae</taxon>
        <taxon>PACMAD clade</taxon>
        <taxon>Panicoideae</taxon>
        <taxon>Panicodae</taxon>
        <taxon>Paniceae</taxon>
        <taxon>Panicinae</taxon>
        <taxon>Panicum</taxon>
        <taxon>Panicum sect. Hiantes</taxon>
    </lineage>
</organism>